<dbReference type="InterPro" id="IPR035929">
    <property type="entry name" value="CoaB-like_sf"/>
</dbReference>
<dbReference type="RefSeq" id="WP_075524429.1">
    <property type="nucleotide sequence ID" value="NZ_CP070381.1"/>
</dbReference>
<keyword evidence="3" id="KW-1185">Reference proteome</keyword>
<dbReference type="EMBL" id="CP070872">
    <property type="protein sequence ID" value="QSE77304.1"/>
    <property type="molecule type" value="Genomic_DNA"/>
</dbReference>
<accession>A0AA45KHE3</accession>
<gene>
    <name evidence="2" type="ORF">JW886_03410</name>
</gene>
<dbReference type="Pfam" id="PF04127">
    <property type="entry name" value="DFP"/>
    <property type="match status" value="2"/>
</dbReference>
<evidence type="ECO:0000259" key="1">
    <source>
        <dbReference type="Pfam" id="PF04127"/>
    </source>
</evidence>
<protein>
    <submittedName>
        <fullName evidence="2">Phosphopantothenate--cysteine ligase</fullName>
    </submittedName>
</protein>
<proteinExistence type="predicted"/>
<dbReference type="Gene3D" id="3.40.50.10300">
    <property type="entry name" value="CoaB-like"/>
    <property type="match status" value="1"/>
</dbReference>
<dbReference type="GO" id="GO:0016874">
    <property type="term" value="F:ligase activity"/>
    <property type="evidence" value="ECO:0007669"/>
    <property type="project" value="UniProtKB-KW"/>
</dbReference>
<reference evidence="2 3" key="1">
    <citation type="submission" date="2021-02" db="EMBL/GenBank/DDBJ databases">
        <title>Complete genome sequence of Lactococcus lactis strain K_LL004.</title>
        <authorList>
            <person name="Kim H.B."/>
        </authorList>
    </citation>
    <scope>NUCLEOTIDE SEQUENCE [LARGE SCALE GENOMIC DNA]</scope>
    <source>
        <strain evidence="2 3">K_LL004</strain>
    </source>
</reference>
<dbReference type="SUPFAM" id="SSF102645">
    <property type="entry name" value="CoaB-like"/>
    <property type="match status" value="1"/>
</dbReference>
<evidence type="ECO:0000313" key="2">
    <source>
        <dbReference type="EMBL" id="QSE77304.1"/>
    </source>
</evidence>
<dbReference type="NCBIfam" id="NF005231">
    <property type="entry name" value="PRK06732.1"/>
    <property type="match status" value="1"/>
</dbReference>
<dbReference type="Proteomes" id="UP000663608">
    <property type="component" value="Chromosome"/>
</dbReference>
<dbReference type="InterPro" id="IPR007085">
    <property type="entry name" value="DNA/pantothenate-metab_flavo_C"/>
</dbReference>
<dbReference type="GO" id="GO:0015937">
    <property type="term" value="P:coenzyme A biosynthetic process"/>
    <property type="evidence" value="ECO:0007669"/>
    <property type="project" value="UniProtKB-ARBA"/>
</dbReference>
<dbReference type="InterPro" id="IPR011848">
    <property type="entry name" value="CoaB_strep"/>
</dbReference>
<sequence>MKVLITSGGTTEPIDDVRGISNFATGALGKLTAEYFLRAGHEVILLSGDKALRPEPQERLTLVPIMGTQSLYEAMQDVVPQVDVVVHSMAVSDYRPVYMTDFEHLPDELTEASLTTFRPKREKKISSKADFQIMLLEKTPKIINAVKQWNPDVLLFGFKLLSGVTPERLLKIAHEKLSQTKADFIIANDLENIQGQAHQAYLVSEKDADRVISMKNKSEIAATILKKSEELRHD</sequence>
<dbReference type="AlphaFoldDB" id="A0AA45KHE3"/>
<evidence type="ECO:0000313" key="3">
    <source>
        <dbReference type="Proteomes" id="UP000663608"/>
    </source>
</evidence>
<feature type="domain" description="DNA/pantothenate metabolism flavoprotein C-terminal" evidence="1">
    <location>
        <begin position="2"/>
        <end position="99"/>
    </location>
</feature>
<keyword evidence="2" id="KW-0436">Ligase</keyword>
<dbReference type="NCBIfam" id="TIGR02114">
    <property type="entry name" value="coaB_strep"/>
    <property type="match status" value="1"/>
</dbReference>
<dbReference type="KEGG" id="lti:JW886_03410"/>
<feature type="domain" description="DNA/pantothenate metabolism flavoprotein C-terminal" evidence="1">
    <location>
        <begin position="116"/>
        <end position="227"/>
    </location>
</feature>
<name>A0AA45KHE3_9LACT</name>
<organism evidence="2 3">
    <name type="scientific">Lactococcus taiwanensis</name>
    <dbReference type="NCBI Taxonomy" id="1151742"/>
    <lineage>
        <taxon>Bacteria</taxon>
        <taxon>Bacillati</taxon>
        <taxon>Bacillota</taxon>
        <taxon>Bacilli</taxon>
        <taxon>Lactobacillales</taxon>
        <taxon>Streptococcaceae</taxon>
        <taxon>Lactococcus</taxon>
    </lineage>
</organism>